<evidence type="ECO:0000313" key="1">
    <source>
        <dbReference type="EnsemblMetazoa" id="MESCA002069-PA"/>
    </source>
</evidence>
<proteinExistence type="predicted"/>
<dbReference type="EnsemblMetazoa" id="MESCA002069-RA">
    <property type="protein sequence ID" value="MESCA002069-PA"/>
    <property type="gene ID" value="MESCA002069"/>
</dbReference>
<accession>T1GFD0</accession>
<reference evidence="1" key="2">
    <citation type="submission" date="2015-06" db="UniProtKB">
        <authorList>
            <consortium name="EnsemblMetazoa"/>
        </authorList>
    </citation>
    <scope>IDENTIFICATION</scope>
</reference>
<dbReference type="AlphaFoldDB" id="T1GFD0"/>
<dbReference type="EMBL" id="CAQQ02063277">
    <property type="status" value="NOT_ANNOTATED_CDS"/>
    <property type="molecule type" value="Genomic_DNA"/>
</dbReference>
<name>T1GFD0_MEGSC</name>
<protein>
    <submittedName>
        <fullName evidence="1">Uncharacterized protein</fullName>
    </submittedName>
</protein>
<dbReference type="Proteomes" id="UP000015102">
    <property type="component" value="Unassembled WGS sequence"/>
</dbReference>
<dbReference type="EMBL" id="CAQQ02063276">
    <property type="status" value="NOT_ANNOTATED_CDS"/>
    <property type="molecule type" value="Genomic_DNA"/>
</dbReference>
<reference evidence="2" key="1">
    <citation type="submission" date="2013-02" db="EMBL/GenBank/DDBJ databases">
        <authorList>
            <person name="Hughes D."/>
        </authorList>
    </citation>
    <scope>NUCLEOTIDE SEQUENCE</scope>
    <source>
        <strain>Durham</strain>
        <strain evidence="2">NC isolate 2 -- Noor lab</strain>
    </source>
</reference>
<keyword evidence="2" id="KW-1185">Reference proteome</keyword>
<sequence>MKAKNYEKYCIDGAVKAIKQPEICYWEHKRAKNPGKHSCPGAKPKCEFSSFFFNYRQTFK</sequence>
<organism evidence="1 2">
    <name type="scientific">Megaselia scalaris</name>
    <name type="common">Humpbacked fly</name>
    <name type="synonym">Phora scalaris</name>
    <dbReference type="NCBI Taxonomy" id="36166"/>
    <lineage>
        <taxon>Eukaryota</taxon>
        <taxon>Metazoa</taxon>
        <taxon>Ecdysozoa</taxon>
        <taxon>Arthropoda</taxon>
        <taxon>Hexapoda</taxon>
        <taxon>Insecta</taxon>
        <taxon>Pterygota</taxon>
        <taxon>Neoptera</taxon>
        <taxon>Endopterygota</taxon>
        <taxon>Diptera</taxon>
        <taxon>Brachycera</taxon>
        <taxon>Muscomorpha</taxon>
        <taxon>Platypezoidea</taxon>
        <taxon>Phoridae</taxon>
        <taxon>Megaseliini</taxon>
        <taxon>Megaselia</taxon>
    </lineage>
</organism>
<evidence type="ECO:0000313" key="2">
    <source>
        <dbReference type="Proteomes" id="UP000015102"/>
    </source>
</evidence>
<dbReference type="HOGENOM" id="CLU_2944330_0_0_1"/>